<organism evidence="8 9">
    <name type="scientific">Echeneis naucrates</name>
    <name type="common">Live sharksucker</name>
    <dbReference type="NCBI Taxonomy" id="173247"/>
    <lineage>
        <taxon>Eukaryota</taxon>
        <taxon>Metazoa</taxon>
        <taxon>Chordata</taxon>
        <taxon>Craniata</taxon>
        <taxon>Vertebrata</taxon>
        <taxon>Euteleostomi</taxon>
        <taxon>Actinopterygii</taxon>
        <taxon>Neopterygii</taxon>
        <taxon>Teleostei</taxon>
        <taxon>Neoteleostei</taxon>
        <taxon>Acanthomorphata</taxon>
        <taxon>Carangaria</taxon>
        <taxon>Carangiformes</taxon>
        <taxon>Echeneidae</taxon>
        <taxon>Echeneis</taxon>
    </lineage>
</organism>
<dbReference type="Pfam" id="PF13499">
    <property type="entry name" value="EF-hand_7"/>
    <property type="match status" value="1"/>
</dbReference>
<reference evidence="8" key="1">
    <citation type="submission" date="2021-04" db="EMBL/GenBank/DDBJ databases">
        <authorList>
            <consortium name="Wellcome Sanger Institute Data Sharing"/>
        </authorList>
    </citation>
    <scope>NUCLEOTIDE SEQUENCE [LARGE SCALE GENOMIC DNA]</scope>
</reference>
<dbReference type="Gene3D" id="1.10.238.10">
    <property type="entry name" value="EF-hand"/>
    <property type="match status" value="1"/>
</dbReference>
<evidence type="ECO:0000256" key="5">
    <source>
        <dbReference type="ARBA" id="ARBA00023212"/>
    </source>
</evidence>
<dbReference type="SUPFAM" id="SSF46966">
    <property type="entry name" value="Spectrin repeat"/>
    <property type="match status" value="8"/>
</dbReference>
<dbReference type="OMA" id="PDENFKM"/>
<feature type="domain" description="GAR" evidence="7">
    <location>
        <begin position="1367"/>
        <end position="1446"/>
    </location>
</feature>
<evidence type="ECO:0000313" key="8">
    <source>
        <dbReference type="Ensembl" id="ENSENLP00000002583.1"/>
    </source>
</evidence>
<dbReference type="Proteomes" id="UP000472264">
    <property type="component" value="Chromosome 6"/>
</dbReference>
<dbReference type="InterPro" id="IPR003108">
    <property type="entry name" value="GAR_dom"/>
</dbReference>
<keyword evidence="9" id="KW-1185">Reference proteome</keyword>
<dbReference type="InterPro" id="IPR011992">
    <property type="entry name" value="EF-hand-dom_pair"/>
</dbReference>
<evidence type="ECO:0000256" key="1">
    <source>
        <dbReference type="ARBA" id="ARBA00004245"/>
    </source>
</evidence>
<name>A0A665T7C3_ECHNA</name>
<dbReference type="Pfam" id="PF00435">
    <property type="entry name" value="Spectrin"/>
    <property type="match status" value="4"/>
</dbReference>
<keyword evidence="2" id="KW-0963">Cytoplasm</keyword>
<reference evidence="8" key="3">
    <citation type="submission" date="2025-09" db="UniProtKB">
        <authorList>
            <consortium name="Ensembl"/>
        </authorList>
    </citation>
    <scope>IDENTIFICATION</scope>
</reference>
<evidence type="ECO:0000256" key="3">
    <source>
        <dbReference type="ARBA" id="ARBA00022723"/>
    </source>
</evidence>
<feature type="domain" description="EF-hand" evidence="6">
    <location>
        <begin position="1291"/>
        <end position="1326"/>
    </location>
</feature>
<dbReference type="SUPFAM" id="SSF143575">
    <property type="entry name" value="GAS2 domain-like"/>
    <property type="match status" value="1"/>
</dbReference>
<dbReference type="SMART" id="SM00054">
    <property type="entry name" value="EFh"/>
    <property type="match status" value="2"/>
</dbReference>
<dbReference type="InterPro" id="IPR036534">
    <property type="entry name" value="GAR_dom_sf"/>
</dbReference>
<keyword evidence="4" id="KW-0106">Calcium</keyword>
<dbReference type="GO" id="GO:0005737">
    <property type="term" value="C:cytoplasm"/>
    <property type="evidence" value="ECO:0007669"/>
    <property type="project" value="TreeGrafter"/>
</dbReference>
<keyword evidence="3" id="KW-0479">Metal-binding</keyword>
<dbReference type="InterPro" id="IPR002017">
    <property type="entry name" value="Spectrin_repeat"/>
</dbReference>
<dbReference type="InterPro" id="IPR018159">
    <property type="entry name" value="Spectrin/alpha-actinin"/>
</dbReference>
<dbReference type="GO" id="GO:0005509">
    <property type="term" value="F:calcium ion binding"/>
    <property type="evidence" value="ECO:0007669"/>
    <property type="project" value="InterPro"/>
</dbReference>
<dbReference type="FunFam" id="1.20.58.60:FF:000001">
    <property type="entry name" value="Microtubule-actin cross-linking factor 1"/>
    <property type="match status" value="3"/>
</dbReference>
<dbReference type="SUPFAM" id="SSF47473">
    <property type="entry name" value="EF-hand"/>
    <property type="match status" value="1"/>
</dbReference>
<dbReference type="InterPro" id="IPR018247">
    <property type="entry name" value="EF_Hand_1_Ca_BS"/>
</dbReference>
<dbReference type="InterPro" id="IPR002048">
    <property type="entry name" value="EF_hand_dom"/>
</dbReference>
<keyword evidence="5" id="KW-0206">Cytoskeleton</keyword>
<sequence>MAWFRDTAQSLEKLKTINLDPTLIAEQLYEQKVRTNITTPIDVLQEQCNTTSATNSHVVLQLEHAQSLLLQFSEGHAEVSPWLEETQTLIGQLSLSTISYEAFREQQDLLQGLRESIAEHRPVIARLCSLAKRLSELNPIQGDEFCRKATNAEEQHRAIRDRVRETASLLEESLPRFTQVRMMTLIRESLDRLRSRIQTPTSLQGLTPRIQEQLQDNKHTLTDLSKLELGLSSVKTQADELLANTRAAGDGAIGTGNQMAILLCEETHTQAQERENWLLKLLDLAMKFWSDVSDVTAALNDAQQAVLDLNASQTDSETIRQSLETMQTVREDIDSLQGDLDTLGVLGMDLMSACGDTDKPDVTKSLDELYCTWNNLSKLWNECFKKLEESLQMALHYQDTMQGLFEWLKSAELGSTEEFLVGADLESVKEQLCDLKEFKRELYQKKIEMESLNHRFVCRLSPGSERPGSVSPLCDFRLRWDSLESETVGRQHQLECALLGLGQFQNTLDELHTWLSRTAEQLQGSQPISIDLQACEIELAKHKVLRNDVMSHVRTVESLNQAGRGLLEVGSGDSPHGLQSRLEQLNESWEFVRCETERRQLELENRLSQVQDVTMEIQDLLQWLENTELRLTAFKTIWGMPDSASERLSAHLELCNEMESKLHAYTDVKNAIHRMLESSDVMRGSSTEHSLSILDQKWASVYSKVQERKAKLTEGLSLAKEFHSHIQELLTKMSKCEEAIGLLPSPSFVLDTVCSQLQDHRVFNEVNSYCEKKTTVENTGCRLTELSRKEDCDVIHNLIMTVQDRYKKLQQRTAERGRLLEEVKKNAKQFSESWRLLQDWMTEVEQTLDTHKEIAVSHEEIKQQLTEQKEFQKLLRSKRPMYEATLKSGRSLHERAQTSHDRQHLENLMAELKDTWDTISGKSMERQHKLEEALLFSGRFTDALQALNDWLYRAEPQLAEDVPVGGDKDMVNNLIDKHKAFQKELGKRAGCIRTLKRSVRDLTRSSTADAHWLQEQMDELEGRWEAVCKLSVSKQDRLESALQQAEKFDSLVHCFMERLTEAERILKYGLIPEEEESLLAFRKQHEVRKQDTLSLPLENIQSLGEDILVSCHPDSIITLKSWISVTKTRYEEVQTWAQQQGQKIQANLAALEAEREEVQRLLDWISSAEEALNLRDQEPLPEATEQNQELIEQHLVFMEELNKKFPEVEHATKSCKHKSISKHVSPKRRSTLKLQPAVPIPLEHLDPQTPQLCQLVSQWQKLWLLAVARQNQFANFDFNIWRKRYIQWISHLKSRILDIFRSIDRDQDGRISQKEFIDFVLASKFPTNSLEMNAVATIFDMNSDGYIDYYEFVSALHPSRDPYRKTLDADQINEEVSRQVSQCNCPKRFQVEQITVTSNMYLFCLLQFGDSQQLRMVRILRSTLMVRVGGGWTALDEFLVKNDPCRVKGRTNLKIKEKYLSPAGSTSKGLTVSRSNSSLSLYSSASAPTSPLTRKARFKLS</sequence>
<dbReference type="Gene3D" id="1.20.58.60">
    <property type="match status" value="8"/>
</dbReference>
<dbReference type="PANTHER" id="PTHR23169">
    <property type="entry name" value="ENVOPLAKIN"/>
    <property type="match status" value="1"/>
</dbReference>
<dbReference type="Pfam" id="PF02187">
    <property type="entry name" value="GAS2"/>
    <property type="match status" value="1"/>
</dbReference>
<dbReference type="InterPro" id="IPR043197">
    <property type="entry name" value="Plakin"/>
</dbReference>
<dbReference type="GO" id="GO:0045104">
    <property type="term" value="P:intermediate filament cytoskeleton organization"/>
    <property type="evidence" value="ECO:0007669"/>
    <property type="project" value="InterPro"/>
</dbReference>
<gene>
    <name evidence="8" type="primary">macf1b</name>
</gene>
<dbReference type="GO" id="GO:0042060">
    <property type="term" value="P:wound healing"/>
    <property type="evidence" value="ECO:0007669"/>
    <property type="project" value="TreeGrafter"/>
</dbReference>
<dbReference type="GO" id="GO:0005882">
    <property type="term" value="C:intermediate filament"/>
    <property type="evidence" value="ECO:0007669"/>
    <property type="project" value="TreeGrafter"/>
</dbReference>
<dbReference type="CDD" id="cd00176">
    <property type="entry name" value="SPEC"/>
    <property type="match status" value="4"/>
</dbReference>
<dbReference type="GO" id="GO:0008017">
    <property type="term" value="F:microtubule binding"/>
    <property type="evidence" value="ECO:0007669"/>
    <property type="project" value="InterPro"/>
</dbReference>
<evidence type="ECO:0008006" key="10">
    <source>
        <dbReference type="Google" id="ProtNLM"/>
    </source>
</evidence>
<dbReference type="Gene3D" id="3.30.920.20">
    <property type="entry name" value="Gas2-like domain"/>
    <property type="match status" value="1"/>
</dbReference>
<evidence type="ECO:0000313" key="9">
    <source>
        <dbReference type="Proteomes" id="UP000472264"/>
    </source>
</evidence>
<protein>
    <recommendedName>
        <fullName evidence="10">Microtubule actin crosslinking factor 1</fullName>
    </recommendedName>
</protein>
<dbReference type="FunFam" id="3.30.920.20:FF:000002">
    <property type="entry name" value="dystonin isoform X1"/>
    <property type="match status" value="1"/>
</dbReference>
<dbReference type="PROSITE" id="PS51460">
    <property type="entry name" value="GAR"/>
    <property type="match status" value="1"/>
</dbReference>
<dbReference type="PROSITE" id="PS00018">
    <property type="entry name" value="EF_HAND_1"/>
    <property type="match status" value="2"/>
</dbReference>
<proteinExistence type="predicted"/>
<evidence type="ECO:0000259" key="6">
    <source>
        <dbReference type="PROSITE" id="PS50222"/>
    </source>
</evidence>
<dbReference type="PANTHER" id="PTHR23169:SF33">
    <property type="entry name" value="MICROTUBULE-ACTIN CROSS-LINKING FACTOR 1, ISOFORMS 1_2_3_5"/>
    <property type="match status" value="1"/>
</dbReference>
<dbReference type="GO" id="GO:0005198">
    <property type="term" value="F:structural molecule activity"/>
    <property type="evidence" value="ECO:0007669"/>
    <property type="project" value="TreeGrafter"/>
</dbReference>
<dbReference type="InParanoid" id="A0A665T7C3"/>
<accession>A0A665T7C3</accession>
<dbReference type="PROSITE" id="PS50222">
    <property type="entry name" value="EF_HAND_2"/>
    <property type="match status" value="2"/>
</dbReference>
<dbReference type="SMART" id="SM00150">
    <property type="entry name" value="SPEC"/>
    <property type="match status" value="10"/>
</dbReference>
<feature type="domain" description="EF-hand" evidence="6">
    <location>
        <begin position="1327"/>
        <end position="1362"/>
    </location>
</feature>
<evidence type="ECO:0000256" key="2">
    <source>
        <dbReference type="ARBA" id="ARBA00022490"/>
    </source>
</evidence>
<comment type="subcellular location">
    <subcellularLocation>
        <location evidence="1">Cytoplasm</location>
        <location evidence="1">Cytoskeleton</location>
    </subcellularLocation>
</comment>
<evidence type="ECO:0000256" key="4">
    <source>
        <dbReference type="ARBA" id="ARBA00022837"/>
    </source>
</evidence>
<reference evidence="8" key="2">
    <citation type="submission" date="2025-08" db="UniProtKB">
        <authorList>
            <consortium name="Ensembl"/>
        </authorList>
    </citation>
    <scope>IDENTIFICATION</scope>
</reference>
<dbReference type="Ensembl" id="ENSENLT00000002764.1">
    <property type="protein sequence ID" value="ENSENLP00000002583.1"/>
    <property type="gene ID" value="ENSENLG00000001299.1"/>
</dbReference>
<evidence type="ECO:0000259" key="7">
    <source>
        <dbReference type="PROSITE" id="PS51460"/>
    </source>
</evidence>
<dbReference type="GO" id="GO:0005886">
    <property type="term" value="C:plasma membrane"/>
    <property type="evidence" value="ECO:0007669"/>
    <property type="project" value="UniProtKB-SubCell"/>
</dbReference>
<dbReference type="CDD" id="cd00051">
    <property type="entry name" value="EFh"/>
    <property type="match status" value="1"/>
</dbReference>
<dbReference type="SMART" id="SM00243">
    <property type="entry name" value="GAS2"/>
    <property type="match status" value="1"/>
</dbReference>